<evidence type="ECO:0000313" key="3">
    <source>
        <dbReference type="Proteomes" id="UP000295151"/>
    </source>
</evidence>
<proteinExistence type="predicted"/>
<dbReference type="EMBL" id="SOCE01000001">
    <property type="protein sequence ID" value="TDU86745.1"/>
    <property type="molecule type" value="Genomic_DNA"/>
</dbReference>
<sequence>MAGRSRDAGAAWAHASCMPTPICSDGQLHQPALRADSTTAQSPSCDAGAATQGGSRDAGGAWAH</sequence>
<keyword evidence="3" id="KW-1185">Reference proteome</keyword>
<feature type="region of interest" description="Disordered" evidence="1">
    <location>
        <begin position="33"/>
        <end position="64"/>
    </location>
</feature>
<dbReference type="Proteomes" id="UP000295151">
    <property type="component" value="Unassembled WGS sequence"/>
</dbReference>
<dbReference type="AlphaFoldDB" id="A0A4R7T532"/>
<accession>A0A4R7T532</accession>
<evidence type="ECO:0000256" key="1">
    <source>
        <dbReference type="SAM" id="MobiDB-lite"/>
    </source>
</evidence>
<protein>
    <submittedName>
        <fullName evidence="2">Uncharacterized protein</fullName>
    </submittedName>
</protein>
<gene>
    <name evidence="2" type="ORF">EV138_0260</name>
</gene>
<reference evidence="2 3" key="1">
    <citation type="submission" date="2019-03" db="EMBL/GenBank/DDBJ databases">
        <title>Genomic Encyclopedia of Type Strains, Phase III (KMG-III): the genomes of soil and plant-associated and newly described type strains.</title>
        <authorList>
            <person name="Whitman W."/>
        </authorList>
    </citation>
    <scope>NUCLEOTIDE SEQUENCE [LARGE SCALE GENOMIC DNA]</scope>
    <source>
        <strain evidence="2 3">VKM Ac-2575</strain>
    </source>
</reference>
<comment type="caution">
    <text evidence="2">The sequence shown here is derived from an EMBL/GenBank/DDBJ whole genome shotgun (WGS) entry which is preliminary data.</text>
</comment>
<organism evidence="2 3">
    <name type="scientific">Kribbella voronezhensis</name>
    <dbReference type="NCBI Taxonomy" id="2512212"/>
    <lineage>
        <taxon>Bacteria</taxon>
        <taxon>Bacillati</taxon>
        <taxon>Actinomycetota</taxon>
        <taxon>Actinomycetes</taxon>
        <taxon>Propionibacteriales</taxon>
        <taxon>Kribbellaceae</taxon>
        <taxon>Kribbella</taxon>
    </lineage>
</organism>
<name>A0A4R7T532_9ACTN</name>
<evidence type="ECO:0000313" key="2">
    <source>
        <dbReference type="EMBL" id="TDU86745.1"/>
    </source>
</evidence>